<dbReference type="PANTHER" id="PTHR30441:SF8">
    <property type="entry name" value="DUF748 DOMAIN-CONTAINING PROTEIN"/>
    <property type="match status" value="1"/>
</dbReference>
<gene>
    <name evidence="2" type="ORF">MNBD_NITROSPINAE02-1998</name>
</gene>
<reference evidence="2" key="1">
    <citation type="submission" date="2018-06" db="EMBL/GenBank/DDBJ databases">
        <authorList>
            <person name="Zhirakovskaya E."/>
        </authorList>
    </citation>
    <scope>NUCLEOTIDE SEQUENCE</scope>
</reference>
<feature type="transmembrane region" description="Helical" evidence="1">
    <location>
        <begin position="21"/>
        <end position="47"/>
    </location>
</feature>
<keyword evidence="1" id="KW-0472">Membrane</keyword>
<keyword evidence="1" id="KW-1133">Transmembrane helix</keyword>
<dbReference type="InterPro" id="IPR052894">
    <property type="entry name" value="AsmA-related"/>
</dbReference>
<organism evidence="2">
    <name type="scientific">hydrothermal vent metagenome</name>
    <dbReference type="NCBI Taxonomy" id="652676"/>
    <lineage>
        <taxon>unclassified sequences</taxon>
        <taxon>metagenomes</taxon>
        <taxon>ecological metagenomes</taxon>
    </lineage>
</organism>
<dbReference type="GO" id="GO:0090313">
    <property type="term" value="P:regulation of protein targeting to membrane"/>
    <property type="evidence" value="ECO:0007669"/>
    <property type="project" value="TreeGrafter"/>
</dbReference>
<protein>
    <submittedName>
        <fullName evidence="2">Uncharacterized protein</fullName>
    </submittedName>
</protein>
<dbReference type="PANTHER" id="PTHR30441">
    <property type="entry name" value="DUF748 DOMAIN-CONTAINING PROTEIN"/>
    <property type="match status" value="1"/>
</dbReference>
<evidence type="ECO:0000313" key="2">
    <source>
        <dbReference type="EMBL" id="VAX24588.1"/>
    </source>
</evidence>
<proteinExistence type="predicted"/>
<dbReference type="EMBL" id="UOGE01000096">
    <property type="protein sequence ID" value="VAX24588.1"/>
    <property type="molecule type" value="Genomic_DNA"/>
</dbReference>
<sequence>MDEAEKKKEKGYSFSRVLKRSLLWMGLALLVATLGVITIALGVIIFIKFGDVKPAAERAISYFSEGEASLESLHIDGSGRIEASSFHLEMPDGAIYDIKNISVIADFLSALSGRLEIESVIIDGPRLKIVSKKTKGRTTKRKAPAAKAKEEIAGESGPIPLFPIPVTIKSLVVKNISITSVDPPQLLSLGGFQILSKIDAGRGGIYSEIFIGTDSASTISIIQPGFTAQIEPTIGLKAVIEKDGKWSLDGDLILNLKNVEGPYAIKPGKVVAYVEMEGSYLKRLAGRGRVNVSFFDDFKTRIDARWEEKEAGMWYAVTSDLAKIDLTQVMAILGEKNLRLAGSANIHTFAAEGFLPDKAQNEARHKLSLKGELALTHFAAGDIEAPGGLSAKFNLKNLEILGEKINGSVAVNLDYPEMLIGKAAIKKGALKLSADFTETMDNKGFRKVDRAPGEGVVDLFFKAGDIRQGSLTLENIMIGAKAVGDFAAGEIRRIEGKASVSRRVAADFLGSMKNFGKDSFNLKTDITVTDLAWLSSLANTDSLISPTSGDFAGSIELTGAMGDKWGAPSIDVNINSRLTDFSAGIEKEQITIEKTDLKLDAKGKVGQAEIVTEIEASIEVKSGGISVADNLSLGAFSAAATVTSPGFTNNKTGFTARLDTDKVTVGKRGDDSLSTPASLEIEGVIDPGSGRRILKSAYLKLGQTGALSAKGWIDDAGRRFKLYLNAAKLDLSLLESFATQNDRSTLPVTGWGGTITASIDGEGTLPDSVDALKKSIPFTLISNIHLQNGRFNVEKEELDVEGLDLDLKVGISKSMITAAGGLWISDLESKKLFGAVTLDPTFEFDLSIVEMNRLIVERFVLDTPRLGFIQTLDGSVTGLKLASIFNNKNNYKKIVPELTGAMNAYFSFVLDERQKLFIDMDIAGDVTVDASLTIDPQKGLRLQGESEFKNFSIRKGDVQYIKNLNGSAPFVKTLAHAKNSETQNDDVDGADQKSKSVRETTFFDDLRDTGSSRESFVVELMEIGPVDIQNTMFDLNLDEARLGIDYLRTSLLGGGLTGSFHIKSEEGVYVLRTTAGFAGLDLQRMIKNDLGLTRSEAKVDGSVTVELKFRSDDEIKELDINSVNFSAYMTSIGSKALDRLLKFFDPLESSPSVMNARTLLKYATPKRVELIAHNGNLSLTIDQKYSPLLGGLEVTMPVIKRAPIHGLVNFEVIKSRLKKLSALKSVMRIVGATRLEVTESGEILLR</sequence>
<accession>A0A3B1CKV5</accession>
<keyword evidence="1" id="KW-0812">Transmembrane</keyword>
<dbReference type="AlphaFoldDB" id="A0A3B1CKV5"/>
<evidence type="ECO:0000256" key="1">
    <source>
        <dbReference type="SAM" id="Phobius"/>
    </source>
</evidence>
<name>A0A3B1CKV5_9ZZZZ</name>
<dbReference type="GO" id="GO:0005886">
    <property type="term" value="C:plasma membrane"/>
    <property type="evidence" value="ECO:0007669"/>
    <property type="project" value="TreeGrafter"/>
</dbReference>